<reference evidence="1 2" key="1">
    <citation type="journal article" date="2017" name="Antonie Van Leeuwenhoek">
        <title>Rhizobium rhizosphaerae sp. nov., a novel species isolated from rice rhizosphere.</title>
        <authorList>
            <person name="Zhao J.J."/>
            <person name="Zhang J."/>
            <person name="Zhang R.J."/>
            <person name="Zhang C.W."/>
            <person name="Yin H.Q."/>
            <person name="Zhang X.X."/>
        </authorList>
    </citation>
    <scope>NUCLEOTIDE SEQUENCE [LARGE SCALE GENOMIC DNA]</scope>
    <source>
        <strain evidence="1 2">S18K6</strain>
    </source>
</reference>
<dbReference type="Proteomes" id="UP000006320">
    <property type="component" value="Unassembled WGS sequence"/>
</dbReference>
<name>A0AAV3V265_9ALTE</name>
<organism evidence="1 2">
    <name type="scientific">Paraglaciecola chathamensis S18K6</name>
    <dbReference type="NCBI Taxonomy" id="1127672"/>
    <lineage>
        <taxon>Bacteria</taxon>
        <taxon>Pseudomonadati</taxon>
        <taxon>Pseudomonadota</taxon>
        <taxon>Gammaproteobacteria</taxon>
        <taxon>Alteromonadales</taxon>
        <taxon>Alteromonadaceae</taxon>
        <taxon>Paraglaciecola</taxon>
    </lineage>
</organism>
<protein>
    <submittedName>
        <fullName evidence="1">Uncharacterized protein</fullName>
    </submittedName>
</protein>
<dbReference type="EMBL" id="BAEM01000034">
    <property type="protein sequence ID" value="GAC10780.1"/>
    <property type="molecule type" value="Genomic_DNA"/>
</dbReference>
<dbReference type="AlphaFoldDB" id="A0AAV3V265"/>
<evidence type="ECO:0000313" key="2">
    <source>
        <dbReference type="Proteomes" id="UP000006320"/>
    </source>
</evidence>
<proteinExistence type="predicted"/>
<comment type="caution">
    <text evidence="1">The sequence shown here is derived from an EMBL/GenBank/DDBJ whole genome shotgun (WGS) entry which is preliminary data.</text>
</comment>
<gene>
    <name evidence="1" type="ORF">GCHA_2837</name>
</gene>
<accession>A0AAV3V265</accession>
<evidence type="ECO:0000313" key="1">
    <source>
        <dbReference type="EMBL" id="GAC10780.1"/>
    </source>
</evidence>
<sequence>MLINITGHHSSLEIQSAPIFIHKINDENQYHFLSLLKFC</sequence>